<dbReference type="AlphaFoldDB" id="A0A3B0WJ41"/>
<proteinExistence type="predicted"/>
<reference evidence="2" key="1">
    <citation type="submission" date="2018-06" db="EMBL/GenBank/DDBJ databases">
        <authorList>
            <person name="Zhirakovskaya E."/>
        </authorList>
    </citation>
    <scope>NUCLEOTIDE SEQUENCE</scope>
</reference>
<feature type="transmembrane region" description="Helical" evidence="1">
    <location>
        <begin position="21"/>
        <end position="40"/>
    </location>
</feature>
<evidence type="ECO:0000313" key="2">
    <source>
        <dbReference type="EMBL" id="VAW55875.1"/>
    </source>
</evidence>
<dbReference type="Pfam" id="PF11383">
    <property type="entry name" value="DUF3187"/>
    <property type="match status" value="1"/>
</dbReference>
<keyword evidence="1" id="KW-0472">Membrane</keyword>
<evidence type="ECO:0000256" key="1">
    <source>
        <dbReference type="SAM" id="Phobius"/>
    </source>
</evidence>
<evidence type="ECO:0008006" key="3">
    <source>
        <dbReference type="Google" id="ProtNLM"/>
    </source>
</evidence>
<keyword evidence="1" id="KW-1133">Transmembrane helix</keyword>
<dbReference type="EMBL" id="UOFF01000131">
    <property type="protein sequence ID" value="VAW55875.1"/>
    <property type="molecule type" value="Genomic_DNA"/>
</dbReference>
<gene>
    <name evidence="2" type="ORF">MNBD_GAMMA07-2557</name>
</gene>
<sequence>MNLCFKNRTIEILIDNMGSLFIVYIKIISIILAIFVIIFSSSHVFASNYTPAPYWKGTLGPLNIRSMSPGQALRLAPLPRSPYGLPQNNTEFHFNIAAASVFLQSPDLYLIDFNFIDTRIAIAHGFANGWSAEFSFNDRRIQNLNLDEFVESFHDAFGIDQNGRDINQNETHIIIPQYSVNFTNELNGAFSQTLELSFQKALIDKSIAWPAIAIILNAGLETLSDGMIEKGSFDYGLQLSMAQKKSSGYFYANASYTHFGSDKTLDIIPLSKNQFSGMLGYEFTLTKNQAFIVQYLFSEGILKNLGALNKVSHEIHLGYKWRTKNNMYELGLVENIVNFDNGPDVAFTFGITHKL</sequence>
<protein>
    <recommendedName>
        <fullName evidence="3">DUF3187 family protein</fullName>
    </recommendedName>
</protein>
<keyword evidence="1" id="KW-0812">Transmembrane</keyword>
<name>A0A3B0WJ41_9ZZZZ</name>
<organism evidence="2">
    <name type="scientific">hydrothermal vent metagenome</name>
    <dbReference type="NCBI Taxonomy" id="652676"/>
    <lineage>
        <taxon>unclassified sequences</taxon>
        <taxon>metagenomes</taxon>
        <taxon>ecological metagenomes</taxon>
    </lineage>
</organism>
<accession>A0A3B0WJ41</accession>
<dbReference type="InterPro" id="IPR021523">
    <property type="entry name" value="DUF3187"/>
</dbReference>